<reference evidence="3" key="1">
    <citation type="submission" date="2016-12" db="EMBL/GenBank/DDBJ databases">
        <authorList>
            <person name="Varghese N."/>
            <person name="Submissions S."/>
        </authorList>
    </citation>
    <scope>NUCLEOTIDE SEQUENCE [LARGE SCALE GENOMIC DNA]</scope>
    <source>
        <strain evidence="3">DSM 11032</strain>
    </source>
</reference>
<dbReference type="AlphaFoldDB" id="A0A1M7SCU3"/>
<feature type="compositionally biased region" description="Basic and acidic residues" evidence="1">
    <location>
        <begin position="158"/>
        <end position="168"/>
    </location>
</feature>
<dbReference type="EMBL" id="FRDF01000007">
    <property type="protein sequence ID" value="SHN56284.1"/>
    <property type="molecule type" value="Genomic_DNA"/>
</dbReference>
<gene>
    <name evidence="2" type="ORF">SAMN02745193_01457</name>
</gene>
<name>A0A1M7SCU3_9SPHN</name>
<proteinExistence type="predicted"/>
<evidence type="ECO:0000256" key="1">
    <source>
        <dbReference type="SAM" id="MobiDB-lite"/>
    </source>
</evidence>
<dbReference type="STRING" id="198312.SAMN02745193_01457"/>
<feature type="compositionally biased region" description="Low complexity" evidence="1">
    <location>
        <begin position="173"/>
        <end position="183"/>
    </location>
</feature>
<feature type="region of interest" description="Disordered" evidence="1">
    <location>
        <begin position="1"/>
        <end position="110"/>
    </location>
</feature>
<evidence type="ECO:0000313" key="3">
    <source>
        <dbReference type="Proteomes" id="UP000184391"/>
    </source>
</evidence>
<feature type="region of interest" description="Disordered" evidence="1">
    <location>
        <begin position="158"/>
        <end position="202"/>
    </location>
</feature>
<feature type="compositionally biased region" description="Basic and acidic residues" evidence="1">
    <location>
        <begin position="98"/>
        <end position="107"/>
    </location>
</feature>
<accession>A0A1M7SCU3</accession>
<protein>
    <submittedName>
        <fullName evidence="2">Uncharacterized protein</fullName>
    </submittedName>
</protein>
<feature type="compositionally biased region" description="Basic and acidic residues" evidence="1">
    <location>
        <begin position="191"/>
        <end position="202"/>
    </location>
</feature>
<sequence>MHFRLPDQSGPRPKRTQNKAGKAALEHWRAGNPGHRKPEAVDPAQPDAHRPRTEKELNTVETQPRRCGNSAAPGNAPPRKCRTEPHPPDGNMSGYWDNSEKFGERPRSGQVCYLEPKGGLRRSAHELRKLHPVIAPDHFGALLSDHDAGRIGDRSRACGEARRFPERHRLPRLPRQSLPRQSLYCQSQSCDQERPIRPRADA</sequence>
<keyword evidence="3" id="KW-1185">Reference proteome</keyword>
<evidence type="ECO:0000313" key="2">
    <source>
        <dbReference type="EMBL" id="SHN56284.1"/>
    </source>
</evidence>
<dbReference type="Proteomes" id="UP000184391">
    <property type="component" value="Unassembled WGS sequence"/>
</dbReference>
<organism evidence="2 3">
    <name type="scientific">Erythrobacter sanguineus</name>
    <dbReference type="NCBI Taxonomy" id="198312"/>
    <lineage>
        <taxon>Bacteria</taxon>
        <taxon>Pseudomonadati</taxon>
        <taxon>Pseudomonadota</taxon>
        <taxon>Alphaproteobacteria</taxon>
        <taxon>Sphingomonadales</taxon>
        <taxon>Erythrobacteraceae</taxon>
        <taxon>Erythrobacter/Porphyrobacter group</taxon>
        <taxon>Erythrobacter</taxon>
    </lineage>
</organism>
<feature type="compositionally biased region" description="Basic and acidic residues" evidence="1">
    <location>
        <begin position="47"/>
        <end position="58"/>
    </location>
</feature>